<reference evidence="5" key="1">
    <citation type="submission" date="2021-05" db="EMBL/GenBank/DDBJ databases">
        <title>Molecular characterization for Shewanella algae harboring chromosomal blaOXA-55-like strains isolated from clinical and environment sample.</title>
        <authorList>
            <person name="Ohama Y."/>
            <person name="Aoki K."/>
            <person name="Harada S."/>
            <person name="Moriya K."/>
            <person name="Ishii Y."/>
            <person name="Tateda K."/>
        </authorList>
    </citation>
    <scope>NUCLEOTIDE SEQUENCE</scope>
    <source>
        <strain evidence="5">JCM 11563</strain>
    </source>
</reference>
<proteinExistence type="inferred from homology"/>
<evidence type="ECO:0000313" key="5">
    <source>
        <dbReference type="EMBL" id="GIU49889.1"/>
    </source>
</evidence>
<dbReference type="SMART" id="SM00382">
    <property type="entry name" value="AAA"/>
    <property type="match status" value="1"/>
</dbReference>
<sequence>MIDVRQLFLEEFNVSLIDLDKAVIFQKKYGGRLEHILVNMGALSEDMLPEYYAKVLGVQLLSNERLQSIDIAELKKLNVNEAFINFNWFAIAQTNNEQDYLVIASDPFSAEANEYISQNELNIELLVASEEQIQALKQQYVQLGTESLVSSEELSDVEEDRLRELAGEAPTVNLLNSLISRALKARASDMHLEPIGNRYRVRFRIDGVLKEADWIPPRMRLPVASRLKILSGMDIAEKRRPQDGKIGMKISNEDLDIRVSVLPLHDGESIVMRFLRQDAISYSMEMLGLSKDIEKNIREDIEKTAGVILLTGPTGSGKTTSLYTFLNAINDETVKIITLEDPVEYQLEGINQVQIQSSIGFDFSAGLRSIVRQDPDVIMLGEIRDKETAQIAMQSALTGHLVFSTVHTNDASSAYTRLLDLGAEEYLLNAAIVSIIAQRLVRKLCPHCSQPDENQQQSIAKYGLQALADAYGTDIQLHKAVGCDQCSNTGYRGRVGIIEYLRCDDAIKALPKDENFPSHAVRLNQQRGGRTLMQDGFIKAINGQTTVEEVIRVAG</sequence>
<dbReference type="Gene3D" id="3.40.50.300">
    <property type="entry name" value="P-loop containing nucleotide triphosphate hydrolases"/>
    <property type="match status" value="1"/>
</dbReference>
<comment type="caution">
    <text evidence="5">The sequence shown here is derived from an EMBL/GenBank/DDBJ whole genome shotgun (WGS) entry which is preliminary data.</text>
</comment>
<evidence type="ECO:0000259" key="4">
    <source>
        <dbReference type="PROSITE" id="PS00662"/>
    </source>
</evidence>
<gene>
    <name evidence="5" type="ORF">TUM4438_34470</name>
</gene>
<keyword evidence="3" id="KW-0067">ATP-binding</keyword>
<evidence type="ECO:0000256" key="2">
    <source>
        <dbReference type="ARBA" id="ARBA00022741"/>
    </source>
</evidence>
<dbReference type="SUPFAM" id="SSF160246">
    <property type="entry name" value="EspE N-terminal domain-like"/>
    <property type="match status" value="1"/>
</dbReference>
<evidence type="ECO:0000256" key="3">
    <source>
        <dbReference type="ARBA" id="ARBA00022840"/>
    </source>
</evidence>
<dbReference type="Gene3D" id="3.30.450.90">
    <property type="match status" value="1"/>
</dbReference>
<accession>A0ABQ4PNA1</accession>
<dbReference type="InterPro" id="IPR037257">
    <property type="entry name" value="T2SS_E_N_sf"/>
</dbReference>
<dbReference type="InterPro" id="IPR027417">
    <property type="entry name" value="P-loop_NTPase"/>
</dbReference>
<keyword evidence="6" id="KW-1185">Reference proteome</keyword>
<dbReference type="InterPro" id="IPR001482">
    <property type="entry name" value="T2SS/T4SS_dom"/>
</dbReference>
<feature type="domain" description="Bacterial type II secretion system protein E" evidence="4">
    <location>
        <begin position="371"/>
        <end position="385"/>
    </location>
</feature>
<dbReference type="RefSeq" id="WP_220782413.1">
    <property type="nucleotide sequence ID" value="NZ_BPEY01000076.1"/>
</dbReference>
<name>A0ABQ4PNA1_9GAMM</name>
<comment type="similarity">
    <text evidence="1">Belongs to the GSP E family.</text>
</comment>
<evidence type="ECO:0000256" key="1">
    <source>
        <dbReference type="ARBA" id="ARBA00006611"/>
    </source>
</evidence>
<dbReference type="PANTHER" id="PTHR30258:SF2">
    <property type="entry name" value="COMG OPERON PROTEIN 1"/>
    <property type="match status" value="1"/>
</dbReference>
<dbReference type="PROSITE" id="PS00662">
    <property type="entry name" value="T2SP_E"/>
    <property type="match status" value="1"/>
</dbReference>
<dbReference type="CDD" id="cd01129">
    <property type="entry name" value="PulE-GspE-like"/>
    <property type="match status" value="1"/>
</dbReference>
<dbReference type="PANTHER" id="PTHR30258">
    <property type="entry name" value="TYPE II SECRETION SYSTEM PROTEIN GSPE-RELATED"/>
    <property type="match status" value="1"/>
</dbReference>
<dbReference type="SUPFAM" id="SSF52540">
    <property type="entry name" value="P-loop containing nucleoside triphosphate hydrolases"/>
    <property type="match status" value="1"/>
</dbReference>
<dbReference type="Proteomes" id="UP000887104">
    <property type="component" value="Unassembled WGS sequence"/>
</dbReference>
<evidence type="ECO:0000313" key="6">
    <source>
        <dbReference type="Proteomes" id="UP000887104"/>
    </source>
</evidence>
<protein>
    <submittedName>
        <fullName evidence="5">Type II secretion protein</fullName>
    </submittedName>
</protein>
<keyword evidence="2" id="KW-0547">Nucleotide-binding</keyword>
<organism evidence="5 6">
    <name type="scientific">Shewanella sairae</name>
    <dbReference type="NCBI Taxonomy" id="190310"/>
    <lineage>
        <taxon>Bacteria</taxon>
        <taxon>Pseudomonadati</taxon>
        <taxon>Pseudomonadota</taxon>
        <taxon>Gammaproteobacteria</taxon>
        <taxon>Alteromonadales</taxon>
        <taxon>Shewanellaceae</taxon>
        <taxon>Shewanella</taxon>
    </lineage>
</organism>
<dbReference type="Pfam" id="PF00437">
    <property type="entry name" value="T2SSE"/>
    <property type="match status" value="1"/>
</dbReference>
<dbReference type="InterPro" id="IPR003593">
    <property type="entry name" value="AAA+_ATPase"/>
</dbReference>
<dbReference type="EMBL" id="BPEY01000076">
    <property type="protein sequence ID" value="GIU49889.1"/>
    <property type="molecule type" value="Genomic_DNA"/>
</dbReference>